<evidence type="ECO:0000256" key="9">
    <source>
        <dbReference type="ARBA" id="ARBA00022840"/>
    </source>
</evidence>
<dbReference type="AlphaFoldDB" id="H6LI38"/>
<protein>
    <recommendedName>
        <fullName evidence="3">histidine kinase</fullName>
        <ecNumber evidence="3">2.7.13.3</ecNumber>
    </recommendedName>
</protein>
<keyword evidence="12" id="KW-0812">Transmembrane</keyword>
<evidence type="ECO:0000256" key="8">
    <source>
        <dbReference type="ARBA" id="ARBA00022777"/>
    </source>
</evidence>
<dbReference type="Gene3D" id="3.30.565.10">
    <property type="entry name" value="Histidine kinase-like ATPase, C-terminal domain"/>
    <property type="match status" value="1"/>
</dbReference>
<reference evidence="15" key="1">
    <citation type="submission" date="2011-07" db="EMBL/GenBank/DDBJ databases">
        <title>Complete genome sequence of Acetobacterium woodii.</title>
        <authorList>
            <person name="Poehlein A."/>
            <person name="Schmidt S."/>
            <person name="Kaster A.-K."/>
            <person name="Goenrich M."/>
            <person name="Vollmers J."/>
            <person name="Thuermer A."/>
            <person name="Gottschalk G."/>
            <person name="Thauer R.K."/>
            <person name="Daniel R."/>
            <person name="Mueller V."/>
        </authorList>
    </citation>
    <scope>NUCLEOTIDE SEQUENCE [LARGE SCALE GENOMIC DNA]</scope>
    <source>
        <strain evidence="15">ATCC 29683 / DSM 1030 / JCM 2381 / KCTC 1655 / WB1</strain>
    </source>
</reference>
<sequence length="323" mass="37146">MIFFTLSGGVILNLALNFLVLPIFNNNPLLNVFFTLISNVFVFIIISLLLRKNLEYLKLLQTEAKLLGLEDPEVCIPLENNNELTDIAKDLNRLQELYQTKVKAESFAKMENHRIITSVSNEVHAPLTSIIGYLERIQNQTENDAEKSAAYLKTALKKTYLVKKFIDNLFEHAFTDNGKGYYQFKVYNGKPLINQLLKSTTQALEEGGFKVILEDCIEQDFSLWIDLEQLQRIFDYLVSNIIKYADPDKSIDLGLILNKNELCMILRNKTNYTSEGVGKTVLATEDSSLDTCRKIITRHQGRIDYYQLNQLFKVELILPIHHK</sequence>
<evidence type="ECO:0000256" key="4">
    <source>
        <dbReference type="ARBA" id="ARBA00022475"/>
    </source>
</evidence>
<dbReference type="GO" id="GO:0005886">
    <property type="term" value="C:plasma membrane"/>
    <property type="evidence" value="ECO:0007669"/>
    <property type="project" value="UniProtKB-SubCell"/>
</dbReference>
<gene>
    <name evidence="14" type="ordered locus">Awo_c30100</name>
</gene>
<dbReference type="KEGG" id="awo:Awo_c30100"/>
<keyword evidence="11 12" id="KW-0472">Membrane</keyword>
<evidence type="ECO:0000256" key="1">
    <source>
        <dbReference type="ARBA" id="ARBA00000085"/>
    </source>
</evidence>
<evidence type="ECO:0000259" key="13">
    <source>
        <dbReference type="PROSITE" id="PS50109"/>
    </source>
</evidence>
<keyword evidence="8 14" id="KW-0418">Kinase</keyword>
<evidence type="ECO:0000256" key="6">
    <source>
        <dbReference type="ARBA" id="ARBA00022679"/>
    </source>
</evidence>
<evidence type="ECO:0000256" key="12">
    <source>
        <dbReference type="SAM" id="Phobius"/>
    </source>
</evidence>
<dbReference type="InterPro" id="IPR036890">
    <property type="entry name" value="HATPase_C_sf"/>
</dbReference>
<dbReference type="STRING" id="931626.Awo_c30100"/>
<feature type="domain" description="Histidine kinase" evidence="13">
    <location>
        <begin position="118"/>
        <end position="322"/>
    </location>
</feature>
<evidence type="ECO:0000256" key="10">
    <source>
        <dbReference type="ARBA" id="ARBA00023012"/>
    </source>
</evidence>
<evidence type="ECO:0000256" key="2">
    <source>
        <dbReference type="ARBA" id="ARBA00004651"/>
    </source>
</evidence>
<dbReference type="InterPro" id="IPR036097">
    <property type="entry name" value="HisK_dim/P_sf"/>
</dbReference>
<dbReference type="GO" id="GO:0005524">
    <property type="term" value="F:ATP binding"/>
    <property type="evidence" value="ECO:0007669"/>
    <property type="project" value="UniProtKB-KW"/>
</dbReference>
<dbReference type="Gene3D" id="1.10.287.130">
    <property type="match status" value="1"/>
</dbReference>
<evidence type="ECO:0000313" key="15">
    <source>
        <dbReference type="Proteomes" id="UP000007177"/>
    </source>
</evidence>
<keyword evidence="5" id="KW-0597">Phosphoprotein</keyword>
<organism evidence="14 15">
    <name type="scientific">Acetobacterium woodii (strain ATCC 29683 / DSM 1030 / JCM 2381 / KCTC 1655 / WB1)</name>
    <dbReference type="NCBI Taxonomy" id="931626"/>
    <lineage>
        <taxon>Bacteria</taxon>
        <taxon>Bacillati</taxon>
        <taxon>Bacillota</taxon>
        <taxon>Clostridia</taxon>
        <taxon>Eubacteriales</taxon>
        <taxon>Eubacteriaceae</taxon>
        <taxon>Acetobacterium</taxon>
    </lineage>
</organism>
<evidence type="ECO:0000256" key="7">
    <source>
        <dbReference type="ARBA" id="ARBA00022741"/>
    </source>
</evidence>
<dbReference type="PROSITE" id="PS50109">
    <property type="entry name" value="HIS_KIN"/>
    <property type="match status" value="1"/>
</dbReference>
<evidence type="ECO:0000256" key="3">
    <source>
        <dbReference type="ARBA" id="ARBA00012438"/>
    </source>
</evidence>
<keyword evidence="9" id="KW-0067">ATP-binding</keyword>
<dbReference type="GO" id="GO:0000155">
    <property type="term" value="F:phosphorelay sensor kinase activity"/>
    <property type="evidence" value="ECO:0007669"/>
    <property type="project" value="InterPro"/>
</dbReference>
<feature type="transmembrane region" description="Helical" evidence="12">
    <location>
        <begin position="7"/>
        <end position="24"/>
    </location>
</feature>
<dbReference type="PANTHER" id="PTHR45528">
    <property type="entry name" value="SENSOR HISTIDINE KINASE CPXA"/>
    <property type="match status" value="1"/>
</dbReference>
<comment type="subcellular location">
    <subcellularLocation>
        <location evidence="2">Cell membrane</location>
        <topology evidence="2">Multi-pass membrane protein</topology>
    </subcellularLocation>
</comment>
<reference evidence="14 15" key="2">
    <citation type="journal article" date="2012" name="PLoS ONE">
        <title>An ancient pathway combining carbon dioxide fixation with the generation and utilization of a sodium ion gradient for ATP synthesis.</title>
        <authorList>
            <person name="Poehlein A."/>
            <person name="Schmidt S."/>
            <person name="Kaster A.K."/>
            <person name="Goenrich M."/>
            <person name="Vollmers J."/>
            <person name="Thurmer A."/>
            <person name="Bertsch J."/>
            <person name="Schuchmann K."/>
            <person name="Voigt B."/>
            <person name="Hecker M."/>
            <person name="Daniel R."/>
            <person name="Thauer R.K."/>
            <person name="Gottschalk G."/>
            <person name="Muller V."/>
        </authorList>
    </citation>
    <scope>NUCLEOTIDE SEQUENCE [LARGE SCALE GENOMIC DNA]</scope>
    <source>
        <strain evidence="15">ATCC 29683 / DSM 1030 / JCM 2381 / KCTC 1655 / WB1</strain>
    </source>
</reference>
<proteinExistence type="predicted"/>
<dbReference type="InterPro" id="IPR005467">
    <property type="entry name" value="His_kinase_dom"/>
</dbReference>
<evidence type="ECO:0000313" key="14">
    <source>
        <dbReference type="EMBL" id="AFA49738.1"/>
    </source>
</evidence>
<evidence type="ECO:0000256" key="11">
    <source>
        <dbReference type="ARBA" id="ARBA00023136"/>
    </source>
</evidence>
<dbReference type="EMBL" id="CP002987">
    <property type="protein sequence ID" value="AFA49738.1"/>
    <property type="molecule type" value="Genomic_DNA"/>
</dbReference>
<dbReference type="PANTHER" id="PTHR45528:SF1">
    <property type="entry name" value="SENSOR HISTIDINE KINASE CPXA"/>
    <property type="match status" value="1"/>
</dbReference>
<keyword evidence="4" id="KW-1003">Cell membrane</keyword>
<comment type="catalytic activity">
    <reaction evidence="1">
        <text>ATP + protein L-histidine = ADP + protein N-phospho-L-histidine.</text>
        <dbReference type="EC" id="2.7.13.3"/>
    </reaction>
</comment>
<accession>H6LI38</accession>
<dbReference type="InterPro" id="IPR050398">
    <property type="entry name" value="HssS/ArlS-like"/>
</dbReference>
<dbReference type="SUPFAM" id="SSF55874">
    <property type="entry name" value="ATPase domain of HSP90 chaperone/DNA topoisomerase II/histidine kinase"/>
    <property type="match status" value="1"/>
</dbReference>
<keyword evidence="10" id="KW-0902">Two-component regulatory system</keyword>
<evidence type="ECO:0000256" key="5">
    <source>
        <dbReference type="ARBA" id="ARBA00022553"/>
    </source>
</evidence>
<name>H6LI38_ACEWD</name>
<dbReference type="HOGENOM" id="CLU_859501_0_0_9"/>
<keyword evidence="15" id="KW-1185">Reference proteome</keyword>
<dbReference type="Proteomes" id="UP000007177">
    <property type="component" value="Chromosome"/>
</dbReference>
<keyword evidence="6 14" id="KW-0808">Transferase</keyword>
<dbReference type="EC" id="2.7.13.3" evidence="3"/>
<dbReference type="SUPFAM" id="SSF47384">
    <property type="entry name" value="Homodimeric domain of signal transducing histidine kinase"/>
    <property type="match status" value="1"/>
</dbReference>
<keyword evidence="7" id="KW-0547">Nucleotide-binding</keyword>
<dbReference type="eggNOG" id="COG4251">
    <property type="taxonomic scope" value="Bacteria"/>
</dbReference>
<keyword evidence="12" id="KW-1133">Transmembrane helix</keyword>
<feature type="transmembrane region" description="Helical" evidence="12">
    <location>
        <begin position="30"/>
        <end position="50"/>
    </location>
</feature>